<dbReference type="EMBL" id="WLZY01000007">
    <property type="protein sequence ID" value="NDL59506.1"/>
    <property type="molecule type" value="Genomic_DNA"/>
</dbReference>
<feature type="region of interest" description="Disordered" evidence="1">
    <location>
        <begin position="195"/>
        <end position="219"/>
    </location>
</feature>
<dbReference type="InterPro" id="IPR021295">
    <property type="entry name" value="DUF2867"/>
</dbReference>
<proteinExistence type="predicted"/>
<dbReference type="Proteomes" id="UP000460435">
    <property type="component" value="Unassembled WGS sequence"/>
</dbReference>
<name>A0A7K3M870_9ACTN</name>
<feature type="compositionally biased region" description="Basic and acidic residues" evidence="1">
    <location>
        <begin position="206"/>
        <end position="219"/>
    </location>
</feature>
<dbReference type="RefSeq" id="WP_162452180.1">
    <property type="nucleotide sequence ID" value="NZ_WLZY01000007.1"/>
</dbReference>
<evidence type="ECO:0000256" key="1">
    <source>
        <dbReference type="SAM" id="MobiDB-lite"/>
    </source>
</evidence>
<dbReference type="AlphaFoldDB" id="A0A7K3M870"/>
<evidence type="ECO:0000313" key="2">
    <source>
        <dbReference type="EMBL" id="NDL59506.1"/>
    </source>
</evidence>
<sequence>MSNQRPKSEHTSRRWRIHEIVPDFTVEDVWVFRTPGAGPDDFPLMLQALRADGGLHNQSWASRTLFAIRWKLGALFGWDDPAAGLDARVRSLIERLPDDLHQPATGTPVPNTPFTTLYELAHEGAYELANKTVHDVLHLGWVEGRNGEHELQMAALVKPNGLFGRIYLSAIKPFRYLVVYPAMTRQWERAWLKHRDTGRQQTTPAEPRRHDHNETGDVR</sequence>
<comment type="caution">
    <text evidence="2">The sequence shown here is derived from an EMBL/GenBank/DDBJ whole genome shotgun (WGS) entry which is preliminary data.</text>
</comment>
<reference evidence="2 3" key="1">
    <citation type="submission" date="2019-11" db="EMBL/GenBank/DDBJ databases">
        <authorList>
            <person name="Li X.-J."/>
            <person name="Feng X.-M."/>
        </authorList>
    </citation>
    <scope>NUCLEOTIDE SEQUENCE [LARGE SCALE GENOMIC DNA]</scope>
    <source>
        <strain evidence="2 3">XMNu-373</strain>
    </source>
</reference>
<gene>
    <name evidence="2" type="ORF">F7O44_20755</name>
</gene>
<accession>A0A7K3M870</accession>
<evidence type="ECO:0000313" key="3">
    <source>
        <dbReference type="Proteomes" id="UP000460435"/>
    </source>
</evidence>
<organism evidence="2 3">
    <name type="scientific">Phytoactinopolyspora mesophila</name>
    <dbReference type="NCBI Taxonomy" id="2650750"/>
    <lineage>
        <taxon>Bacteria</taxon>
        <taxon>Bacillati</taxon>
        <taxon>Actinomycetota</taxon>
        <taxon>Actinomycetes</taxon>
        <taxon>Jiangellales</taxon>
        <taxon>Jiangellaceae</taxon>
        <taxon>Phytoactinopolyspora</taxon>
    </lineage>
</organism>
<protein>
    <submittedName>
        <fullName evidence="2">DUF2867 domain-containing protein</fullName>
    </submittedName>
</protein>
<dbReference type="Pfam" id="PF11066">
    <property type="entry name" value="DUF2867"/>
    <property type="match status" value="1"/>
</dbReference>
<keyword evidence="3" id="KW-1185">Reference proteome</keyword>